<sequence>MDGSLEILMNSLISEYKQVLLRGFFFNFINESYEEVLFKEQPRIHQTQQIQNSNPQSADPKLDSRLEQALEMSRKVVSGGRGKKTPAPVVKKAPPVKKQEIPQTPIILPHFQSNFRLNIQEDLMGLYQETKSRTIGVVFGSKGGIVQAKKAELAAKKSFLTNLKSKFPGALQQSSLEQSIAETAASYQLLSEIRRILLDKQLIELFKSFILLPIGRFKMPEDPIQLFKAFYIFSWIPSQLSKINRNQLNYTSHLSKTFQQESARSLSNDQISRLESFKSEKGILNKLMKACTTDEMNEIISQYRSLNFVLLDKETNKFLFDYKDTVKNVHELKVMHSLVAKNGRATCTLAPSD</sequence>
<evidence type="ECO:0000313" key="2">
    <source>
        <dbReference type="Proteomes" id="UP001162131"/>
    </source>
</evidence>
<reference evidence="1" key="1">
    <citation type="submission" date="2021-09" db="EMBL/GenBank/DDBJ databases">
        <authorList>
            <consortium name="AG Swart"/>
            <person name="Singh M."/>
            <person name="Singh A."/>
            <person name="Seah K."/>
            <person name="Emmerich C."/>
        </authorList>
    </citation>
    <scope>NUCLEOTIDE SEQUENCE</scope>
    <source>
        <strain evidence="1">ATCC30299</strain>
    </source>
</reference>
<comment type="caution">
    <text evidence="1">The sequence shown here is derived from an EMBL/GenBank/DDBJ whole genome shotgun (WGS) entry which is preliminary data.</text>
</comment>
<protein>
    <submittedName>
        <fullName evidence="1">Uncharacterized protein</fullName>
    </submittedName>
</protein>
<name>A0AAU9JJ61_9CILI</name>
<gene>
    <name evidence="1" type="ORF">BSTOLATCC_MIC39435</name>
</gene>
<evidence type="ECO:0000313" key="1">
    <source>
        <dbReference type="EMBL" id="CAG9325635.1"/>
    </source>
</evidence>
<dbReference type="AlphaFoldDB" id="A0AAU9JJ61"/>
<accession>A0AAU9JJ61</accession>
<dbReference type="EMBL" id="CAJZBQ010000039">
    <property type="protein sequence ID" value="CAG9325635.1"/>
    <property type="molecule type" value="Genomic_DNA"/>
</dbReference>
<proteinExistence type="predicted"/>
<organism evidence="1 2">
    <name type="scientific">Blepharisma stoltei</name>
    <dbReference type="NCBI Taxonomy" id="1481888"/>
    <lineage>
        <taxon>Eukaryota</taxon>
        <taxon>Sar</taxon>
        <taxon>Alveolata</taxon>
        <taxon>Ciliophora</taxon>
        <taxon>Postciliodesmatophora</taxon>
        <taxon>Heterotrichea</taxon>
        <taxon>Heterotrichida</taxon>
        <taxon>Blepharismidae</taxon>
        <taxon>Blepharisma</taxon>
    </lineage>
</organism>
<dbReference type="Proteomes" id="UP001162131">
    <property type="component" value="Unassembled WGS sequence"/>
</dbReference>
<keyword evidence="2" id="KW-1185">Reference proteome</keyword>